<feature type="binding site" description="in other chain" evidence="8">
    <location>
        <begin position="133"/>
        <end position="135"/>
    </location>
    <ligand>
        <name>FMN</name>
        <dbReference type="ChEBI" id="CHEBI:58210"/>
        <note>ligand shared between dimeric partners</note>
    </ligand>
</feature>
<dbReference type="SUPFAM" id="SSF55469">
    <property type="entry name" value="FMN-dependent nitroreductase-like"/>
    <property type="match status" value="1"/>
</dbReference>
<dbReference type="InterPro" id="IPR029479">
    <property type="entry name" value="Nitroreductase"/>
</dbReference>
<dbReference type="AlphaFoldDB" id="A0A1H9H676"/>
<dbReference type="Pfam" id="PF00881">
    <property type="entry name" value="Nitroreductase"/>
    <property type="match status" value="1"/>
</dbReference>
<keyword evidence="4 7" id="KW-0521">NADP</keyword>
<protein>
    <recommendedName>
        <fullName evidence="7">Putative NAD(P)H nitroreductase</fullName>
        <ecNumber evidence="7">1.-.-.-</ecNumber>
    </recommendedName>
</protein>
<dbReference type="EC" id="1.-.-.-" evidence="7"/>
<feature type="binding site" evidence="8">
    <location>
        <position position="39"/>
    </location>
    <ligand>
        <name>FMN</name>
        <dbReference type="ChEBI" id="CHEBI:58210"/>
        <note>ligand shared between dimeric partners</note>
    </ligand>
</feature>
<reference evidence="11" key="1">
    <citation type="submission" date="2016-10" db="EMBL/GenBank/DDBJ databases">
        <authorList>
            <person name="Varghese N."/>
            <person name="Submissions S."/>
        </authorList>
    </citation>
    <scope>NUCLEOTIDE SEQUENCE [LARGE SCALE GENOMIC DNA]</scope>
    <source>
        <strain evidence="11">DSM 18887</strain>
    </source>
</reference>
<dbReference type="PIRSF" id="PIRSF000232">
    <property type="entry name" value="YdjA"/>
    <property type="match status" value="1"/>
</dbReference>
<dbReference type="Proteomes" id="UP000198749">
    <property type="component" value="Unassembled WGS sequence"/>
</dbReference>
<feature type="domain" description="Nitroreductase" evidence="9">
    <location>
        <begin position="9"/>
        <end position="163"/>
    </location>
</feature>
<evidence type="ECO:0000256" key="7">
    <source>
        <dbReference type="PIRNR" id="PIRNR000232"/>
    </source>
</evidence>
<dbReference type="GO" id="GO:0016491">
    <property type="term" value="F:oxidoreductase activity"/>
    <property type="evidence" value="ECO:0007669"/>
    <property type="project" value="UniProtKB-UniRule"/>
</dbReference>
<evidence type="ECO:0000256" key="6">
    <source>
        <dbReference type="ARBA" id="ARBA00023027"/>
    </source>
</evidence>
<feature type="binding site" description="in other chain" evidence="8">
    <location>
        <begin position="10"/>
        <end position="12"/>
    </location>
    <ligand>
        <name>FMN</name>
        <dbReference type="ChEBI" id="CHEBI:58210"/>
        <note>ligand shared between dimeric partners</note>
    </ligand>
</feature>
<dbReference type="PANTHER" id="PTHR43821:SF1">
    <property type="entry name" value="NAD(P)H NITROREDUCTASE YDJA-RELATED"/>
    <property type="match status" value="1"/>
</dbReference>
<evidence type="ECO:0000259" key="9">
    <source>
        <dbReference type="Pfam" id="PF00881"/>
    </source>
</evidence>
<proteinExistence type="inferred from homology"/>
<feature type="binding site" evidence="8">
    <location>
        <position position="35"/>
    </location>
    <ligand>
        <name>FMN</name>
        <dbReference type="ChEBI" id="CHEBI:58210"/>
        <note>ligand shared between dimeric partners</note>
    </ligand>
</feature>
<evidence type="ECO:0000256" key="4">
    <source>
        <dbReference type="ARBA" id="ARBA00022857"/>
    </source>
</evidence>
<dbReference type="Gene3D" id="3.40.109.10">
    <property type="entry name" value="NADH Oxidase"/>
    <property type="match status" value="1"/>
</dbReference>
<evidence type="ECO:0000256" key="3">
    <source>
        <dbReference type="ARBA" id="ARBA00022643"/>
    </source>
</evidence>
<dbReference type="EMBL" id="FOGB01000005">
    <property type="protein sequence ID" value="SEQ57783.1"/>
    <property type="molecule type" value="Genomic_DNA"/>
</dbReference>
<keyword evidence="2 7" id="KW-0285">Flavoprotein</keyword>
<accession>A0A1H9H676</accession>
<sequence length="184" mass="19971">MDAIDNLLNRVSIPRLEGPAPSADQLDILFRAALRAPDHGALRPWRFLTIQGDALYKLGQLYVQAALQDEPGLAAEKRTKLENMPLRAPLLIVAIAALQEHFKVPGSEQLIAAGCAVQNMLLAAHAQGLGAMWRTGDMAYNATVKKGLGLSEHEQIIGFIYLGAPAKGKPVPQLEVSNFVTEWN</sequence>
<dbReference type="InterPro" id="IPR052530">
    <property type="entry name" value="NAD(P)H_nitroreductase"/>
</dbReference>
<gene>
    <name evidence="10" type="ORF">SAMN03080615_01961</name>
</gene>
<keyword evidence="6 7" id="KW-0520">NAD</keyword>
<dbReference type="STRING" id="355243.SAMN03080615_01961"/>
<dbReference type="PANTHER" id="PTHR43821">
    <property type="entry name" value="NAD(P)H NITROREDUCTASE YDJA-RELATED"/>
    <property type="match status" value="1"/>
</dbReference>
<dbReference type="InterPro" id="IPR000415">
    <property type="entry name" value="Nitroreductase-like"/>
</dbReference>
<evidence type="ECO:0000256" key="1">
    <source>
        <dbReference type="ARBA" id="ARBA00007118"/>
    </source>
</evidence>
<dbReference type="CDD" id="cd02135">
    <property type="entry name" value="YdjA-like"/>
    <property type="match status" value="1"/>
</dbReference>
<name>A0A1H9H676_9GAMM</name>
<keyword evidence="3 7" id="KW-0288">FMN</keyword>
<evidence type="ECO:0000313" key="10">
    <source>
        <dbReference type="EMBL" id="SEQ57783.1"/>
    </source>
</evidence>
<comment type="similarity">
    <text evidence="1 7">Belongs to the nitroreductase family.</text>
</comment>
<evidence type="ECO:0000256" key="5">
    <source>
        <dbReference type="ARBA" id="ARBA00023002"/>
    </source>
</evidence>
<comment type="cofactor">
    <cofactor evidence="8">
        <name>FMN</name>
        <dbReference type="ChEBI" id="CHEBI:58210"/>
    </cofactor>
    <text evidence="8">Binds 1 FMN per subunit.</text>
</comment>
<dbReference type="RefSeq" id="WP_091357319.1">
    <property type="nucleotide sequence ID" value="NZ_AP025284.1"/>
</dbReference>
<organism evidence="10 11">
    <name type="scientific">Amphritea atlantica</name>
    <dbReference type="NCBI Taxonomy" id="355243"/>
    <lineage>
        <taxon>Bacteria</taxon>
        <taxon>Pseudomonadati</taxon>
        <taxon>Pseudomonadota</taxon>
        <taxon>Gammaproteobacteria</taxon>
        <taxon>Oceanospirillales</taxon>
        <taxon>Oceanospirillaceae</taxon>
        <taxon>Amphritea</taxon>
    </lineage>
</organism>
<keyword evidence="5 7" id="KW-0560">Oxidoreductase</keyword>
<evidence type="ECO:0000256" key="8">
    <source>
        <dbReference type="PIRSR" id="PIRSR000232-1"/>
    </source>
</evidence>
<evidence type="ECO:0000256" key="2">
    <source>
        <dbReference type="ARBA" id="ARBA00022630"/>
    </source>
</evidence>
<dbReference type="InterPro" id="IPR026021">
    <property type="entry name" value="YdjA-like"/>
</dbReference>
<evidence type="ECO:0000313" key="11">
    <source>
        <dbReference type="Proteomes" id="UP000198749"/>
    </source>
</evidence>
<keyword evidence="11" id="KW-1185">Reference proteome</keyword>
<dbReference type="OrthoDB" id="9804207at2"/>